<evidence type="ECO:0000256" key="4">
    <source>
        <dbReference type="ARBA" id="ARBA00023163"/>
    </source>
</evidence>
<dbReference type="InterPro" id="IPR001138">
    <property type="entry name" value="Zn2Cys6_DnaBD"/>
</dbReference>
<feature type="compositionally biased region" description="Basic residues" evidence="6">
    <location>
        <begin position="247"/>
        <end position="265"/>
    </location>
</feature>
<evidence type="ECO:0000313" key="9">
    <source>
        <dbReference type="Proteomes" id="UP000053257"/>
    </source>
</evidence>
<dbReference type="EMBL" id="KN840466">
    <property type="protein sequence ID" value="KIP09470.1"/>
    <property type="molecule type" value="Genomic_DNA"/>
</dbReference>
<keyword evidence="9" id="KW-1185">Reference proteome</keyword>
<dbReference type="STRING" id="745531.A0A0C3SD88"/>
<keyword evidence="5" id="KW-0539">Nucleus</keyword>
<dbReference type="Proteomes" id="UP000053257">
    <property type="component" value="Unassembled WGS sequence"/>
</dbReference>
<feature type="compositionally biased region" description="Low complexity" evidence="6">
    <location>
        <begin position="184"/>
        <end position="201"/>
    </location>
</feature>
<evidence type="ECO:0000256" key="1">
    <source>
        <dbReference type="ARBA" id="ARBA00004123"/>
    </source>
</evidence>
<evidence type="ECO:0000256" key="6">
    <source>
        <dbReference type="SAM" id="MobiDB-lite"/>
    </source>
</evidence>
<feature type="compositionally biased region" description="Polar residues" evidence="6">
    <location>
        <begin position="308"/>
        <end position="317"/>
    </location>
</feature>
<keyword evidence="3" id="KW-0805">Transcription regulation</keyword>
<dbReference type="InterPro" id="IPR036864">
    <property type="entry name" value="Zn2-C6_fun-type_DNA-bd_sf"/>
</dbReference>
<evidence type="ECO:0000256" key="3">
    <source>
        <dbReference type="ARBA" id="ARBA00023015"/>
    </source>
</evidence>
<dbReference type="GO" id="GO:0008270">
    <property type="term" value="F:zinc ion binding"/>
    <property type="evidence" value="ECO:0007669"/>
    <property type="project" value="InterPro"/>
</dbReference>
<keyword evidence="4" id="KW-0804">Transcription</keyword>
<feature type="region of interest" description="Disordered" evidence="6">
    <location>
        <begin position="243"/>
        <end position="331"/>
    </location>
</feature>
<reference evidence="8 9" key="1">
    <citation type="journal article" date="2014" name="PLoS Genet.">
        <title>Analysis of the Phlebiopsis gigantea genome, transcriptome and secretome provides insight into its pioneer colonization strategies of wood.</title>
        <authorList>
            <person name="Hori C."/>
            <person name="Ishida T."/>
            <person name="Igarashi K."/>
            <person name="Samejima M."/>
            <person name="Suzuki H."/>
            <person name="Master E."/>
            <person name="Ferreira P."/>
            <person name="Ruiz-Duenas F.J."/>
            <person name="Held B."/>
            <person name="Canessa P."/>
            <person name="Larrondo L.F."/>
            <person name="Schmoll M."/>
            <person name="Druzhinina I.S."/>
            <person name="Kubicek C.P."/>
            <person name="Gaskell J.A."/>
            <person name="Kersten P."/>
            <person name="St John F."/>
            <person name="Glasner J."/>
            <person name="Sabat G."/>
            <person name="Splinter BonDurant S."/>
            <person name="Syed K."/>
            <person name="Yadav J."/>
            <person name="Mgbeahuruike A.C."/>
            <person name="Kovalchuk A."/>
            <person name="Asiegbu F.O."/>
            <person name="Lackner G."/>
            <person name="Hoffmeister D."/>
            <person name="Rencoret J."/>
            <person name="Gutierrez A."/>
            <person name="Sun H."/>
            <person name="Lindquist E."/>
            <person name="Barry K."/>
            <person name="Riley R."/>
            <person name="Grigoriev I.V."/>
            <person name="Henrissat B."/>
            <person name="Kues U."/>
            <person name="Berka R.M."/>
            <person name="Martinez A.T."/>
            <person name="Covert S.F."/>
            <person name="Blanchette R.A."/>
            <person name="Cullen D."/>
        </authorList>
    </citation>
    <scope>NUCLEOTIDE SEQUENCE [LARGE SCALE GENOMIC DNA]</scope>
    <source>
        <strain evidence="8 9">11061_1 CR5-6</strain>
    </source>
</reference>
<name>A0A0C3SD88_PHLG1</name>
<evidence type="ECO:0000313" key="8">
    <source>
        <dbReference type="EMBL" id="KIP09470.1"/>
    </source>
</evidence>
<dbReference type="PROSITE" id="PS00463">
    <property type="entry name" value="ZN2_CY6_FUNGAL_1"/>
    <property type="match status" value="1"/>
</dbReference>
<evidence type="ECO:0000256" key="5">
    <source>
        <dbReference type="ARBA" id="ARBA00023242"/>
    </source>
</evidence>
<evidence type="ECO:0000256" key="2">
    <source>
        <dbReference type="ARBA" id="ARBA00022723"/>
    </source>
</evidence>
<dbReference type="PROSITE" id="PS50048">
    <property type="entry name" value="ZN2_CY6_FUNGAL_2"/>
    <property type="match status" value="1"/>
</dbReference>
<organism evidence="8 9">
    <name type="scientific">Phlebiopsis gigantea (strain 11061_1 CR5-6)</name>
    <name type="common">White-rot fungus</name>
    <name type="synonym">Peniophora gigantea</name>
    <dbReference type="NCBI Taxonomy" id="745531"/>
    <lineage>
        <taxon>Eukaryota</taxon>
        <taxon>Fungi</taxon>
        <taxon>Dikarya</taxon>
        <taxon>Basidiomycota</taxon>
        <taxon>Agaricomycotina</taxon>
        <taxon>Agaricomycetes</taxon>
        <taxon>Polyporales</taxon>
        <taxon>Phanerochaetaceae</taxon>
        <taxon>Phlebiopsis</taxon>
    </lineage>
</organism>
<dbReference type="OrthoDB" id="10261408at2759"/>
<dbReference type="SUPFAM" id="SSF57701">
    <property type="entry name" value="Zn2/Cys6 DNA-binding domain"/>
    <property type="match status" value="1"/>
</dbReference>
<gene>
    <name evidence="8" type="ORF">PHLGIDRAFT_126340</name>
</gene>
<dbReference type="HOGENOM" id="CLU_010791_0_0_1"/>
<dbReference type="InterPro" id="IPR050815">
    <property type="entry name" value="TF_fung"/>
</dbReference>
<dbReference type="AlphaFoldDB" id="A0A0C3SD88"/>
<dbReference type="SMART" id="SM00066">
    <property type="entry name" value="GAL4"/>
    <property type="match status" value="1"/>
</dbReference>
<dbReference type="Pfam" id="PF00172">
    <property type="entry name" value="Zn_clus"/>
    <property type="match status" value="1"/>
</dbReference>
<dbReference type="GO" id="GO:0005634">
    <property type="term" value="C:nucleus"/>
    <property type="evidence" value="ECO:0007669"/>
    <property type="project" value="UniProtKB-SubCell"/>
</dbReference>
<dbReference type="PANTHER" id="PTHR47338">
    <property type="entry name" value="ZN(II)2CYS6 TRANSCRIPTION FACTOR (EUROFUNG)-RELATED"/>
    <property type="match status" value="1"/>
</dbReference>
<dbReference type="GO" id="GO:0000981">
    <property type="term" value="F:DNA-binding transcription factor activity, RNA polymerase II-specific"/>
    <property type="evidence" value="ECO:0007669"/>
    <property type="project" value="InterPro"/>
</dbReference>
<accession>A0A0C3SD88</accession>
<dbReference type="PANTHER" id="PTHR47338:SF5">
    <property type="entry name" value="ZN(II)2CYS6 TRANSCRIPTION FACTOR (EUROFUNG)"/>
    <property type="match status" value="1"/>
</dbReference>
<dbReference type="CDD" id="cd00067">
    <property type="entry name" value="GAL4"/>
    <property type="match status" value="1"/>
</dbReference>
<proteinExistence type="predicted"/>
<dbReference type="Gene3D" id="4.10.240.10">
    <property type="entry name" value="Zn(2)-C6 fungal-type DNA-binding domain"/>
    <property type="match status" value="1"/>
</dbReference>
<sequence length="904" mass="100737">MVAAANAELYTPFPHSMLIEDGVQSSEEGSTSDIHSPVFESVYPPDGHLHLPDASASFSIPSPFDARYPRHSIQVPEAHLLDTLQPPSATDVHHLLPPQPHGHVAFGLQQHPVLNLALQPPPIHPPPPALSPVGEYSFNLPQSRMSEQQMHLVAYDTAPSSSRASFSMAPPPEQHKHSPPVHISPAANGNASGSNAPSSPSRPRREASNVVIACRQCRARKIRCDSSRPQCNNCIRRGNECEYDAKPKRRGPDKRPGTRQRSCKKRPPEPEPSAAAAKKRRKLESDDDDIAFDDRGGVANGAKRHSLPLSSPVTDETSVLRMPPPPLVLDTSAQAHGLSNETIYPKAELSPIAQHSPSYMNNAVQYSLASSTIPLSPTSAMRRHRTEDQPIPRPIAFDSASSTWWEYLLSNYSGTSREESYHSIVDDLKFLFDSSSYWLFFINQPLFFDDIRYPQRRERIQPALVLSALAMSNLMRSSELERGAAGRGLALALRDSAQAALEAACNAQRIDHTLAEAAIILALFESSSHPEHSQARADASLQFVDRIVQTLSLPMIDIDDREVCSYNPRSIPIVYYPSGYAPPERCGCIRGASSPQSPSSPPTRFSFSFSYTPPWDEHAPVEERRREECRRICWSALNLVANYTAQCAAFHQEPIELSLTEPSNFCILFPGEAYERLPANCVPGQSPKDAVWALYCRSMLLWTSCVRQRDTSWTTDERADFAVQAWTESGAIQDALAMHECNLDTSIMYLAREYLYNTRMVITYELRRSLQDPDTVGAPMFSRRQAQEWLYYQEQVAQRVKQAVFELGSARGHLLTRRPFQSLWFSSQIALCIELWNYDRTQGQALDLAKTFLVPLEALDALWPCAAQRARSEEIRDRLTAACAQGGVPPPLAREVILPPILRS</sequence>
<keyword evidence="2" id="KW-0479">Metal-binding</keyword>
<feature type="region of interest" description="Disordered" evidence="6">
    <location>
        <begin position="157"/>
        <end position="208"/>
    </location>
</feature>
<dbReference type="CDD" id="cd12148">
    <property type="entry name" value="fungal_TF_MHR"/>
    <property type="match status" value="1"/>
</dbReference>
<protein>
    <recommendedName>
        <fullName evidence="7">Zn(2)-C6 fungal-type domain-containing protein</fullName>
    </recommendedName>
</protein>
<feature type="domain" description="Zn(2)-C6 fungal-type" evidence="7">
    <location>
        <begin position="213"/>
        <end position="243"/>
    </location>
</feature>
<evidence type="ECO:0000259" key="7">
    <source>
        <dbReference type="PROSITE" id="PS50048"/>
    </source>
</evidence>
<comment type="subcellular location">
    <subcellularLocation>
        <location evidence="1">Nucleus</location>
    </subcellularLocation>
</comment>